<reference evidence="1 2" key="1">
    <citation type="journal article" name="Front. Microbiol.">
        <title>Sugar Metabolism of the First Thermophilic Planctomycete Thermogutta terrifontis: Comparative Genomic and Transcriptomic Approaches.</title>
        <authorList>
            <person name="Elcheninov A.G."/>
            <person name="Menzel P."/>
            <person name="Gudbergsdottir S.R."/>
            <person name="Slesarev A.I."/>
            <person name="Kadnikov V.V."/>
            <person name="Krogh A."/>
            <person name="Bonch-Osmolovskaya E.A."/>
            <person name="Peng X."/>
            <person name="Kublanov I.V."/>
        </authorList>
    </citation>
    <scope>NUCLEOTIDE SEQUENCE [LARGE SCALE GENOMIC DNA]</scope>
    <source>
        <strain evidence="1 2">R1</strain>
    </source>
</reference>
<accession>A0A286RID3</accession>
<gene>
    <name evidence="1" type="ORF">THTE_3119</name>
</gene>
<dbReference type="EMBL" id="CP018477">
    <property type="protein sequence ID" value="ASV75721.1"/>
    <property type="molecule type" value="Genomic_DNA"/>
</dbReference>
<sequence length="49" mass="5199">MLTADNSHLLAIGTNQPDGRTADPLIDAIGFLLDCWTPLSAKLSSDQNS</sequence>
<evidence type="ECO:0000313" key="2">
    <source>
        <dbReference type="Proteomes" id="UP000215086"/>
    </source>
</evidence>
<evidence type="ECO:0000313" key="1">
    <source>
        <dbReference type="EMBL" id="ASV75721.1"/>
    </source>
</evidence>
<dbReference type="Proteomes" id="UP000215086">
    <property type="component" value="Chromosome"/>
</dbReference>
<proteinExistence type="predicted"/>
<name>A0A286RID3_9BACT</name>
<dbReference type="AlphaFoldDB" id="A0A286RID3"/>
<protein>
    <submittedName>
        <fullName evidence="1">Uncharacterized protein</fullName>
    </submittedName>
</protein>
<organism evidence="1 2">
    <name type="scientific">Thermogutta terrifontis</name>
    <dbReference type="NCBI Taxonomy" id="1331910"/>
    <lineage>
        <taxon>Bacteria</taxon>
        <taxon>Pseudomonadati</taxon>
        <taxon>Planctomycetota</taxon>
        <taxon>Planctomycetia</taxon>
        <taxon>Pirellulales</taxon>
        <taxon>Thermoguttaceae</taxon>
        <taxon>Thermogutta</taxon>
    </lineage>
</organism>
<dbReference type="KEGG" id="ttf:THTE_3119"/>
<keyword evidence="2" id="KW-1185">Reference proteome</keyword>